<proteinExistence type="predicted"/>
<dbReference type="SUPFAM" id="SSF52172">
    <property type="entry name" value="CheY-like"/>
    <property type="match status" value="1"/>
</dbReference>
<dbReference type="InterPro" id="IPR011006">
    <property type="entry name" value="CheY-like_superfamily"/>
</dbReference>
<feature type="modified residue" description="4-aspartylphosphate" evidence="1">
    <location>
        <position position="61"/>
    </location>
</feature>
<dbReference type="InterPro" id="IPR052893">
    <property type="entry name" value="TCS_response_regulator"/>
</dbReference>
<evidence type="ECO:0000256" key="1">
    <source>
        <dbReference type="PROSITE-ProRule" id="PRU00169"/>
    </source>
</evidence>
<keyword evidence="1" id="KW-0597">Phosphoprotein</keyword>
<dbReference type="AlphaFoldDB" id="A0A7T0C446"/>
<evidence type="ECO:0000313" key="3">
    <source>
        <dbReference type="EMBL" id="QPJ66186.1"/>
    </source>
</evidence>
<dbReference type="InterPro" id="IPR001789">
    <property type="entry name" value="Sig_transdc_resp-reg_receiver"/>
</dbReference>
<organism evidence="3 4">
    <name type="scientific">Candidatus Nitrohelix vancouverensis</name>
    <dbReference type="NCBI Taxonomy" id="2705534"/>
    <lineage>
        <taxon>Bacteria</taxon>
        <taxon>Pseudomonadati</taxon>
        <taxon>Nitrospinota/Tectimicrobiota group</taxon>
        <taxon>Nitrospinota</taxon>
        <taxon>Nitrospinia</taxon>
        <taxon>Nitrospinales</taxon>
        <taxon>Nitrospinaceae</taxon>
        <taxon>Candidatus Nitrohelix</taxon>
    </lineage>
</organism>
<dbReference type="PANTHER" id="PTHR44520:SF1">
    <property type="entry name" value="TWO-COMPONENT SYSTEM REGULATORY PROTEIN"/>
    <property type="match status" value="1"/>
</dbReference>
<evidence type="ECO:0000259" key="2">
    <source>
        <dbReference type="PROSITE" id="PS50110"/>
    </source>
</evidence>
<evidence type="ECO:0000313" key="4">
    <source>
        <dbReference type="Proteomes" id="UP000594464"/>
    </source>
</evidence>
<dbReference type="Gene3D" id="3.40.50.2300">
    <property type="match status" value="1"/>
</dbReference>
<gene>
    <name evidence="3" type="ORF">G3M78_12595</name>
</gene>
<dbReference type="CDD" id="cd17557">
    <property type="entry name" value="REC_Rcp-like"/>
    <property type="match status" value="1"/>
</dbReference>
<dbReference type="PANTHER" id="PTHR44520">
    <property type="entry name" value="RESPONSE REGULATOR RCP1-RELATED"/>
    <property type="match status" value="1"/>
</dbReference>
<dbReference type="SMART" id="SM00448">
    <property type="entry name" value="REC"/>
    <property type="match status" value="1"/>
</dbReference>
<dbReference type="EMBL" id="CP048620">
    <property type="protein sequence ID" value="QPJ66186.1"/>
    <property type="molecule type" value="Genomic_DNA"/>
</dbReference>
<protein>
    <submittedName>
        <fullName evidence="3">Response regulator</fullName>
    </submittedName>
</protein>
<name>A0A7T0C446_9BACT</name>
<dbReference type="Proteomes" id="UP000594464">
    <property type="component" value="Chromosome"/>
</dbReference>
<dbReference type="GO" id="GO:0000160">
    <property type="term" value="P:phosphorelay signal transduction system"/>
    <property type="evidence" value="ECO:0007669"/>
    <property type="project" value="InterPro"/>
</dbReference>
<accession>A0A7T0C446</accession>
<sequence>MEALETVEVLLIEDREEDATMAIRGLKKYNVANHIKWVEDGEEALNYLTANPVPPKLILLDLKMPKLSGLEVLKLIRKMARIAKTPIVVMSSSNEDSDIEESYALGANSYIVKPVDFEKFTDTIKKLGFYWLMINEPPKGKGFDEDTLS</sequence>
<dbReference type="Pfam" id="PF00072">
    <property type="entry name" value="Response_reg"/>
    <property type="match status" value="1"/>
</dbReference>
<feature type="domain" description="Response regulatory" evidence="2">
    <location>
        <begin position="8"/>
        <end position="128"/>
    </location>
</feature>
<reference evidence="4" key="1">
    <citation type="submission" date="2020-02" db="EMBL/GenBank/DDBJ databases">
        <title>Genomic and physiological characterization of two novel Nitrospinaceae genera.</title>
        <authorList>
            <person name="Mueller A.J."/>
            <person name="Jung M.-Y."/>
            <person name="Strachan C.R."/>
            <person name="Herbold C.W."/>
            <person name="Kirkegaard R.H."/>
            <person name="Daims H."/>
        </authorList>
    </citation>
    <scope>NUCLEOTIDE SEQUENCE [LARGE SCALE GENOMIC DNA]</scope>
</reference>
<dbReference type="PROSITE" id="PS50110">
    <property type="entry name" value="RESPONSE_REGULATORY"/>
    <property type="match status" value="1"/>
</dbReference>
<dbReference type="KEGG" id="nva:G3M78_12595"/>